<feature type="transmembrane region" description="Helical" evidence="1">
    <location>
        <begin position="192"/>
        <end position="215"/>
    </location>
</feature>
<dbReference type="Proteomes" id="UP001596132">
    <property type="component" value="Unassembled WGS sequence"/>
</dbReference>
<evidence type="ECO:0000313" key="3">
    <source>
        <dbReference type="Proteomes" id="UP001596132"/>
    </source>
</evidence>
<feature type="transmembrane region" description="Helical" evidence="1">
    <location>
        <begin position="21"/>
        <end position="41"/>
    </location>
</feature>
<dbReference type="RefSeq" id="WP_042642155.1">
    <property type="nucleotide sequence ID" value="NZ_CDDF01000011.1"/>
</dbReference>
<evidence type="ECO:0000313" key="2">
    <source>
        <dbReference type="EMBL" id="MFC5707600.1"/>
    </source>
</evidence>
<name>A0ABW0YIX9_9GAMM</name>
<comment type="caution">
    <text evidence="2">The sequence shown here is derived from an EMBL/GenBank/DDBJ whole genome shotgun (WGS) entry which is preliminary data.</text>
</comment>
<keyword evidence="1" id="KW-0472">Membrane</keyword>
<keyword evidence="3" id="KW-1185">Reference proteome</keyword>
<organism evidence="2 3">
    <name type="scientific">Aeromonas eucrenophila</name>
    <dbReference type="NCBI Taxonomy" id="649"/>
    <lineage>
        <taxon>Bacteria</taxon>
        <taxon>Pseudomonadati</taxon>
        <taxon>Pseudomonadota</taxon>
        <taxon>Gammaproteobacteria</taxon>
        <taxon>Aeromonadales</taxon>
        <taxon>Aeromonadaceae</taxon>
        <taxon>Aeromonas</taxon>
    </lineage>
</organism>
<reference evidence="3" key="1">
    <citation type="journal article" date="2019" name="Int. J. Syst. Evol. Microbiol.">
        <title>The Global Catalogue of Microorganisms (GCM) 10K type strain sequencing project: providing services to taxonomists for standard genome sequencing and annotation.</title>
        <authorList>
            <consortium name="The Broad Institute Genomics Platform"/>
            <consortium name="The Broad Institute Genome Sequencing Center for Infectious Disease"/>
            <person name="Wu L."/>
            <person name="Ma J."/>
        </authorList>
    </citation>
    <scope>NUCLEOTIDE SEQUENCE [LARGE SCALE GENOMIC DNA]</scope>
    <source>
        <strain evidence="3">KCTC 15012</strain>
    </source>
</reference>
<keyword evidence="1" id="KW-0812">Transmembrane</keyword>
<evidence type="ECO:0000256" key="1">
    <source>
        <dbReference type="SAM" id="Phobius"/>
    </source>
</evidence>
<dbReference type="EMBL" id="JBHSPP010000017">
    <property type="protein sequence ID" value="MFC5707600.1"/>
    <property type="molecule type" value="Genomic_DNA"/>
</dbReference>
<keyword evidence="1" id="KW-1133">Transmembrane helix</keyword>
<sequence length="232" mass="26539">MLEKTASEANKILDKADDFKYFVLLGTFIMILDSSLIQANNISLLNMTWGDIELKITIGDILVFICFFSLYITFIITTIKFCILGIAMSLPTKILMFFNSTSVDRQPRRECIHVSRLKSMAIRENNSIAYDVVKEEQKEKDSNRQLERYCLAFLVASLVNYFAGSDKTESVLSVLFYISDINNPTFFESIKMVLGSLLYFGIFRIGVLIGCGFIYDTSDRDYIYLPKDNELS</sequence>
<protein>
    <submittedName>
        <fullName evidence="2">Uncharacterized protein</fullName>
    </submittedName>
</protein>
<accession>A0ABW0YIX9</accession>
<feature type="transmembrane region" description="Helical" evidence="1">
    <location>
        <begin position="61"/>
        <end position="87"/>
    </location>
</feature>
<proteinExistence type="predicted"/>
<gene>
    <name evidence="2" type="ORF">ACFPVW_16410</name>
</gene>